<dbReference type="AlphaFoldDB" id="A0A9X2XXG6"/>
<dbReference type="PANTHER" id="PTHR46401">
    <property type="entry name" value="GLYCOSYLTRANSFERASE WBBK-RELATED"/>
    <property type="match status" value="1"/>
</dbReference>
<keyword evidence="4" id="KW-1185">Reference proteome</keyword>
<dbReference type="Proteomes" id="UP001155483">
    <property type="component" value="Unassembled WGS sequence"/>
</dbReference>
<evidence type="ECO:0000259" key="2">
    <source>
        <dbReference type="Pfam" id="PF00534"/>
    </source>
</evidence>
<evidence type="ECO:0000256" key="1">
    <source>
        <dbReference type="ARBA" id="ARBA00022679"/>
    </source>
</evidence>
<name>A0A9X2XXG6_9BACT</name>
<protein>
    <submittedName>
        <fullName evidence="3">Glycosyltransferase family 4 protein</fullName>
    </submittedName>
</protein>
<evidence type="ECO:0000313" key="3">
    <source>
        <dbReference type="EMBL" id="MCU7551299.1"/>
    </source>
</evidence>
<reference evidence="3" key="1">
    <citation type="submission" date="2022-09" db="EMBL/GenBank/DDBJ databases">
        <authorList>
            <person name="Yuan C."/>
            <person name="Ke Z."/>
        </authorList>
    </citation>
    <scope>NUCLEOTIDE SEQUENCE</scope>
    <source>
        <strain evidence="3">LB-8</strain>
    </source>
</reference>
<feature type="domain" description="Glycosyl transferase family 1" evidence="2">
    <location>
        <begin position="77"/>
        <end position="229"/>
    </location>
</feature>
<organism evidence="3 4">
    <name type="scientific">Paraflavisolibacter caeni</name>
    <dbReference type="NCBI Taxonomy" id="2982496"/>
    <lineage>
        <taxon>Bacteria</taxon>
        <taxon>Pseudomonadati</taxon>
        <taxon>Bacteroidota</taxon>
        <taxon>Chitinophagia</taxon>
        <taxon>Chitinophagales</taxon>
        <taxon>Chitinophagaceae</taxon>
        <taxon>Paraflavisolibacter</taxon>
    </lineage>
</organism>
<dbReference type="CDD" id="cd03809">
    <property type="entry name" value="GT4_MtfB-like"/>
    <property type="match status" value="1"/>
</dbReference>
<keyword evidence="1" id="KW-0808">Transferase</keyword>
<dbReference type="InterPro" id="IPR001296">
    <property type="entry name" value="Glyco_trans_1"/>
</dbReference>
<dbReference type="SUPFAM" id="SSF53756">
    <property type="entry name" value="UDP-Glycosyltransferase/glycogen phosphorylase"/>
    <property type="match status" value="1"/>
</dbReference>
<dbReference type="PANTHER" id="PTHR46401:SF2">
    <property type="entry name" value="GLYCOSYLTRANSFERASE WBBK-RELATED"/>
    <property type="match status" value="1"/>
</dbReference>
<accession>A0A9X2XXG6</accession>
<comment type="caution">
    <text evidence="3">The sequence shown here is derived from an EMBL/GenBank/DDBJ whole genome shotgun (WGS) entry which is preliminary data.</text>
</comment>
<dbReference type="GO" id="GO:0016757">
    <property type="term" value="F:glycosyltransferase activity"/>
    <property type="evidence" value="ECO:0007669"/>
    <property type="project" value="InterPro"/>
</dbReference>
<dbReference type="Pfam" id="PF00534">
    <property type="entry name" value="Glycos_transf_1"/>
    <property type="match status" value="1"/>
</dbReference>
<evidence type="ECO:0000313" key="4">
    <source>
        <dbReference type="Proteomes" id="UP001155483"/>
    </source>
</evidence>
<proteinExistence type="predicted"/>
<dbReference type="EMBL" id="JAOTIF010000019">
    <property type="protein sequence ID" value="MCU7551299.1"/>
    <property type="molecule type" value="Genomic_DNA"/>
</dbReference>
<dbReference type="Gene3D" id="3.40.50.2000">
    <property type="entry name" value="Glycogen Phosphorylase B"/>
    <property type="match status" value="2"/>
</dbReference>
<reference evidence="3" key="2">
    <citation type="submission" date="2023-04" db="EMBL/GenBank/DDBJ databases">
        <title>Paracnuella aquatica gen. nov., sp. nov., a member of the family Chitinophagaceae isolated from a hot spring.</title>
        <authorList>
            <person name="Wang C."/>
        </authorList>
    </citation>
    <scope>NUCLEOTIDE SEQUENCE</scope>
    <source>
        <strain evidence="3">LB-8</strain>
    </source>
</reference>
<dbReference type="RefSeq" id="WP_279298738.1">
    <property type="nucleotide sequence ID" value="NZ_JAOTIF010000019.1"/>
</dbReference>
<gene>
    <name evidence="3" type="ORF">OCK74_19410</name>
</gene>
<sequence>MIHELYPQYFPGDHKTINNKKSLLYRADRIIVHSNQTKKDIIKFYPDLDTSKIDLVPLASSVILNDSTQITAPELINRPYLLFVGTRDKYKNFSFLLRSIERLLHRNDLYLICAGGGVFTSEEKSLIDKLGLSEMVAQITIQDQLLPLFYRNARAFIFPSEYEGFGMPVLEAMACGCPVILSDNGVFREIGEEAALYFNLNDEQMLNHCVERVLEDQSLRDYLIKEGFKREKLFSWDKTARGYYETIMKLMSHK</sequence>